<accession>A0ABD2ZJ15</accession>
<name>A0ABD2ZJ15_9GENT</name>
<dbReference type="AlphaFoldDB" id="A0ABD2ZJ15"/>
<organism evidence="1 2">
    <name type="scientific">Cinchona calisaya</name>
    <dbReference type="NCBI Taxonomy" id="153742"/>
    <lineage>
        <taxon>Eukaryota</taxon>
        <taxon>Viridiplantae</taxon>
        <taxon>Streptophyta</taxon>
        <taxon>Embryophyta</taxon>
        <taxon>Tracheophyta</taxon>
        <taxon>Spermatophyta</taxon>
        <taxon>Magnoliopsida</taxon>
        <taxon>eudicotyledons</taxon>
        <taxon>Gunneridae</taxon>
        <taxon>Pentapetalae</taxon>
        <taxon>asterids</taxon>
        <taxon>lamiids</taxon>
        <taxon>Gentianales</taxon>
        <taxon>Rubiaceae</taxon>
        <taxon>Cinchonoideae</taxon>
        <taxon>Cinchoneae</taxon>
        <taxon>Cinchona</taxon>
    </lineage>
</organism>
<reference evidence="1 2" key="1">
    <citation type="submission" date="2024-11" db="EMBL/GenBank/DDBJ databases">
        <title>A near-complete genome assembly of Cinchona calisaya.</title>
        <authorList>
            <person name="Lian D.C."/>
            <person name="Zhao X.W."/>
            <person name="Wei L."/>
        </authorList>
    </citation>
    <scope>NUCLEOTIDE SEQUENCE [LARGE SCALE GENOMIC DNA]</scope>
    <source>
        <tissue evidence="1">Nenye</tissue>
    </source>
</reference>
<evidence type="ECO:0000313" key="2">
    <source>
        <dbReference type="Proteomes" id="UP001630127"/>
    </source>
</evidence>
<evidence type="ECO:0000313" key="1">
    <source>
        <dbReference type="EMBL" id="KAL3519008.1"/>
    </source>
</evidence>
<proteinExistence type="predicted"/>
<gene>
    <name evidence="1" type="ORF">ACH5RR_021597</name>
</gene>
<dbReference type="Proteomes" id="UP001630127">
    <property type="component" value="Unassembled WGS sequence"/>
</dbReference>
<protein>
    <submittedName>
        <fullName evidence="1">Uncharacterized protein</fullName>
    </submittedName>
</protein>
<sequence>MIKEMPISKDSMEQQVFKYISKARRIEDLVRVILKGRKEKKTAHYITVETKIVEQSKQLLPWRLVLDRIEPPGARASVFDRIGISIQENGNLSSRSFAFQRVQWDSLPSQEHSSVLNRLSLPKS</sequence>
<dbReference type="EMBL" id="JBJUIK010000009">
    <property type="protein sequence ID" value="KAL3519008.1"/>
    <property type="molecule type" value="Genomic_DNA"/>
</dbReference>
<keyword evidence="2" id="KW-1185">Reference proteome</keyword>
<comment type="caution">
    <text evidence="1">The sequence shown here is derived from an EMBL/GenBank/DDBJ whole genome shotgun (WGS) entry which is preliminary data.</text>
</comment>